<accession>A0A0F9QX15</accession>
<keyword evidence="1" id="KW-0472">Membrane</keyword>
<feature type="transmembrane region" description="Helical" evidence="1">
    <location>
        <begin position="72"/>
        <end position="103"/>
    </location>
</feature>
<protein>
    <submittedName>
        <fullName evidence="2">Uncharacterized protein</fullName>
    </submittedName>
</protein>
<feature type="transmembrane region" description="Helical" evidence="1">
    <location>
        <begin position="302"/>
        <end position="321"/>
    </location>
</feature>
<dbReference type="EMBL" id="LAZR01004318">
    <property type="protein sequence ID" value="KKN09683.1"/>
    <property type="molecule type" value="Genomic_DNA"/>
</dbReference>
<organism evidence="2">
    <name type="scientific">marine sediment metagenome</name>
    <dbReference type="NCBI Taxonomy" id="412755"/>
    <lineage>
        <taxon>unclassified sequences</taxon>
        <taxon>metagenomes</taxon>
        <taxon>ecological metagenomes</taxon>
    </lineage>
</organism>
<evidence type="ECO:0000313" key="2">
    <source>
        <dbReference type="EMBL" id="KKN09683.1"/>
    </source>
</evidence>
<feature type="transmembrane region" description="Helical" evidence="1">
    <location>
        <begin position="154"/>
        <end position="172"/>
    </location>
</feature>
<feature type="transmembrane region" description="Helical" evidence="1">
    <location>
        <begin position="42"/>
        <end position="60"/>
    </location>
</feature>
<feature type="transmembrane region" description="Helical" evidence="1">
    <location>
        <begin position="115"/>
        <end position="133"/>
    </location>
</feature>
<proteinExistence type="predicted"/>
<feature type="transmembrane region" description="Helical" evidence="1">
    <location>
        <begin position="178"/>
        <end position="204"/>
    </location>
</feature>
<feature type="transmembrane region" description="Helical" evidence="1">
    <location>
        <begin position="211"/>
        <end position="239"/>
    </location>
</feature>
<evidence type="ECO:0000256" key="1">
    <source>
        <dbReference type="SAM" id="Phobius"/>
    </source>
</evidence>
<name>A0A0F9QX15_9ZZZZ</name>
<dbReference type="AlphaFoldDB" id="A0A0F9QX15"/>
<reference evidence="2" key="1">
    <citation type="journal article" date="2015" name="Nature">
        <title>Complex archaea that bridge the gap between prokaryotes and eukaryotes.</title>
        <authorList>
            <person name="Spang A."/>
            <person name="Saw J.H."/>
            <person name="Jorgensen S.L."/>
            <person name="Zaremba-Niedzwiedzka K."/>
            <person name="Martijn J."/>
            <person name="Lind A.E."/>
            <person name="van Eijk R."/>
            <person name="Schleper C."/>
            <person name="Guy L."/>
            <person name="Ettema T.J."/>
        </authorList>
    </citation>
    <scope>NUCLEOTIDE SEQUENCE</scope>
</reference>
<comment type="caution">
    <text evidence="2">The sequence shown here is derived from an EMBL/GenBank/DDBJ whole genome shotgun (WGS) entry which is preliminary data.</text>
</comment>
<gene>
    <name evidence="2" type="ORF">LCGC14_1044140</name>
</gene>
<sequence>MFDIALFIFLLLSPIILLPAIGNISALQFYQFGKIDSMNSMLQLQFFQFGTIGLFIVSLFQKRIREYKDFWLSLFLAACLVSIFLHPISVTMSINIFLGFFLYKLVVEYTKNIKLVLIAIAIVSAFNFIFAVLQSFDIRLIYSDTGRIDGLMKMSSHLGTYQAMSVPILYMFNPILAVIPLIGLVLTKTTTAIVGVFVGGMYLLQKKVGDPIWLILLSLGSMWKMFFMSLSALLVVFIVRNRTEILMDFATRIWIWKDTIFNLDFLGVGFQKFIKPVHGLSSNETFFNAVHPSEIFNSTYNIYLYVVYSLGILSIPIFIWVYRQFRFKNQDKVARCLFASCLILLIIGLGQSFMEFPRLAGTAIVIFGLLKIKQGG</sequence>
<feature type="transmembrane region" description="Helical" evidence="1">
    <location>
        <begin position="333"/>
        <end position="350"/>
    </location>
</feature>
<keyword evidence="1" id="KW-1133">Transmembrane helix</keyword>
<keyword evidence="1" id="KW-0812">Transmembrane</keyword>